<name>A0A239L4J3_EKHLU</name>
<accession>A0A239L4J3</accession>
<sequence>MRMKFKSTATIVLLLITIGASAQKIKYKDLYPILAAKNYEEGGPQLKQYLSDEKNQDEANPNLQMGLWLEDRFLKYDVVVDSSKVYMVGDSAIFYLEKAKTLIDEKELKKRDEYYQSFFRRDLRTGEFGIKVSDVHLDIENKIKAIEGRIADVKELHRSVARVEKNQKAAMEAYRELTQQFSQYNNLLIGAGQEEQEKLAFIEENGQKGVENAETVKELAEKLDSYDYREEPVMKSIDQYGVDGMNQANIRKGKIEIWNFEEWARDTQSEIMGGVALFKTMVKNYADEIREKKQKVKNSQDADIGYFPTNLLNQFKEYDPESTVEKLLKVEMYEARIIKQVDLQLNPALMDSSLIGAQLEIYEGAYEDAKNMNTLVQSITTDDLEIAKKKYTDYIDSFFQKYVTASKYVTDMQIWAGRHVEWLGNSVEFWEERNRWGLDAENEEVRYPLFVQDAPESGFMTMGVPVKTPNEIVVYGANLTDGKGYVASFGPDRLSQWKLEFELPGTDVVQYESDSIPTIEGSESFYIYNTSAEENNFVVVSYTPQGQLNWGTTVTIPKKPVDFKFDDLTQELTILMYPEEQLPLDSDELGYVVIDRTGNAR</sequence>
<reference evidence="1 2" key="1">
    <citation type="submission" date="2017-06" db="EMBL/GenBank/DDBJ databases">
        <authorList>
            <person name="Kim H.J."/>
            <person name="Triplett B.A."/>
        </authorList>
    </citation>
    <scope>NUCLEOTIDE SEQUENCE [LARGE SCALE GENOMIC DNA]</scope>
    <source>
        <strain evidence="1 2">DSM 19307</strain>
    </source>
</reference>
<gene>
    <name evidence="1" type="ORF">SAMN05421640_2962</name>
</gene>
<dbReference type="Proteomes" id="UP000198393">
    <property type="component" value="Unassembled WGS sequence"/>
</dbReference>
<dbReference type="EMBL" id="FZPD01000005">
    <property type="protein sequence ID" value="SNT25230.1"/>
    <property type="molecule type" value="Genomic_DNA"/>
</dbReference>
<dbReference type="AlphaFoldDB" id="A0A239L4J3"/>
<evidence type="ECO:0000313" key="2">
    <source>
        <dbReference type="Proteomes" id="UP000198393"/>
    </source>
</evidence>
<evidence type="ECO:0000313" key="1">
    <source>
        <dbReference type="EMBL" id="SNT25230.1"/>
    </source>
</evidence>
<keyword evidence="2" id="KW-1185">Reference proteome</keyword>
<organism evidence="1 2">
    <name type="scientific">Ekhidna lutea</name>
    <dbReference type="NCBI Taxonomy" id="447679"/>
    <lineage>
        <taxon>Bacteria</taxon>
        <taxon>Pseudomonadati</taxon>
        <taxon>Bacteroidota</taxon>
        <taxon>Cytophagia</taxon>
        <taxon>Cytophagales</taxon>
        <taxon>Reichenbachiellaceae</taxon>
        <taxon>Ekhidna</taxon>
    </lineage>
</organism>
<protein>
    <submittedName>
        <fullName evidence="1">Uncharacterized protein</fullName>
    </submittedName>
</protein>
<proteinExistence type="predicted"/>